<keyword evidence="2" id="KW-0472">Membrane</keyword>
<feature type="region of interest" description="Disordered" evidence="1">
    <location>
        <begin position="498"/>
        <end position="531"/>
    </location>
</feature>
<dbReference type="GO" id="GO:0005886">
    <property type="term" value="C:plasma membrane"/>
    <property type="evidence" value="ECO:0007669"/>
    <property type="project" value="TreeGrafter"/>
</dbReference>
<evidence type="ECO:0000256" key="2">
    <source>
        <dbReference type="SAM" id="Phobius"/>
    </source>
</evidence>
<comment type="caution">
    <text evidence="3">The sequence shown here is derived from an EMBL/GenBank/DDBJ whole genome shotgun (WGS) entry which is preliminary data.</text>
</comment>
<gene>
    <name evidence="3" type="ORF">TrST_g621</name>
</gene>
<dbReference type="EMBL" id="BRXY01000247">
    <property type="protein sequence ID" value="GMH80575.1"/>
    <property type="molecule type" value="Genomic_DNA"/>
</dbReference>
<keyword evidence="2" id="KW-0812">Transmembrane</keyword>
<dbReference type="Proteomes" id="UP001165085">
    <property type="component" value="Unassembled WGS sequence"/>
</dbReference>
<keyword evidence="2" id="KW-1133">Transmembrane helix</keyword>
<feature type="transmembrane region" description="Helical" evidence="2">
    <location>
        <begin position="698"/>
        <end position="721"/>
    </location>
</feature>
<feature type="transmembrane region" description="Helical" evidence="2">
    <location>
        <begin position="1057"/>
        <end position="1075"/>
    </location>
</feature>
<name>A0A9W7B6M7_9STRA</name>
<sequence>MDNSPSFNDGDDGGEGAAPRRNSMFKGLSALENIIHGVGSTVQHITHDVGENLHNIEGKVAHMAEDVGDTIENVIDDARDNFEDAAHEIGDTLHFGLGVQKTAAQNFVAGTANQLNETLGFGFAKVEKHKMETEGEKDAKLKALQDKIAKANAAKKLDDDKRRRRSTTNAASERRHMMFSEANESDSLKEAKADMFMGGKASIWKTTTEEMGEMGIGIQLYFQISKILSISFLLMTICHIPTMYLNSAGNDGHALSPDLVGVGVTLTLANQGFSWDTVEEPDCESNGGNVDCTGRTVNIFGTRWDAEEVSTTIMICEFMAGVIFIITCGACILVVEKLEAQVDDENAEPEDYGVFVRGLPADVTLQDLIDHFSPMYALDKETPYYPSKLTPFGLSIRRATKYFWWWLLFVSPFVAWFVGAVTDDPEKGAIGGLWSGLIIVVDFAWTNYVQRGNKPLMRKSPVVLYDEEETARRKKERAKKEKKRAKAKAKKKVRGSATIYAEEEGKKEDDNEEKEYDPANDVFRPNPRPVSDVSNTGNKIYLNTWVAEISLVHPTGGVIGKFKDKESSLKRMKVREVKLQKRGGIEGAGPKQNRKLAAAKLRMEAKTKRLTQSVKPENAGDVSAAFVIFNCEESKNRCLEDYSETGSFFFRYFQAKKLNLVKNGVSYKLRVESAPTPDLIFWENLHLEDAERFARGSFTAILTTAILLISFALIYVTNLYAKAAAAALPETALCQSILPTIIQGNRSFGDNPSLVHNKTLSESVCGGVGEHIAFEGYDYDSLNPFYIDFKETPESAKVKTPVQRSEVRDLFEEVLASANMSSSDLAEVSEYRLCDSPCINTSATENDMCGSLGCQLLLYENVVKSSVNNRSDVIHDFECTTYFTAAQFLNTAMIGLLMNTQLNQRHKDFFGYEGTVFENYGLLDGAYQDFYREWFATVGKPLFLTMIVNIIVPHVGPFAKGIFARPAKIKVLRKHAATKVEMDELYAMDRFEIETRYGALLNYLMVSVLYAAGMPMMFFLGSANFFISFWLDKYALLRLNKQPLKYNSALAKMMSRYLIPLAVLLHLSFSCYIYSTPAVTQVSSGISVVSGLIFDLPEKGKNLKTGELVSSVLVSRPVDDIARDIVEKMAGSHFVLDDLLPRVVRINVFPLVVLMGGFLALYVILSIFGDVLMAFAKLVYLEIVLKAADVGKNVADKVGEQAEKARIEAKKAADKAADVGKMAGKIVIDKAAEAGKMATGVDGREIAAKGMEGLNDARERALSLSNKAIGMIDEKVPFEMPKLTMAAMKNSAQPDFTAVYEPMMTASQARHFRRNGVLSDHDHEQGFRGTEDLKCCCIWTEDCVSDDGVQHKKGDRKKSWEVIRSGGLHNYNIEENKLYDLAVSFMIENKIHVENEHRHIEGGRQNRMRALAMAVFKFKGWKARKKSLREQNEKAKMNSLSVVAENFDISEIIEEEEPDEEDLKSLMANPMNTQMEAM</sequence>
<feature type="transmembrane region" description="Helical" evidence="2">
    <location>
        <begin position="1003"/>
        <end position="1031"/>
    </location>
</feature>
<feature type="transmembrane region" description="Helical" evidence="2">
    <location>
        <begin position="428"/>
        <end position="449"/>
    </location>
</feature>
<proteinExistence type="predicted"/>
<feature type="region of interest" description="Disordered" evidence="1">
    <location>
        <begin position="153"/>
        <end position="186"/>
    </location>
</feature>
<evidence type="ECO:0000256" key="1">
    <source>
        <dbReference type="SAM" id="MobiDB-lite"/>
    </source>
</evidence>
<dbReference type="Gene3D" id="1.20.120.20">
    <property type="entry name" value="Apolipoprotein"/>
    <property type="match status" value="1"/>
</dbReference>
<dbReference type="InterPro" id="IPR045122">
    <property type="entry name" value="Csc1-like"/>
</dbReference>
<dbReference type="PANTHER" id="PTHR13018">
    <property type="entry name" value="PROBABLE MEMBRANE PROTEIN DUF221-RELATED"/>
    <property type="match status" value="1"/>
</dbReference>
<feature type="transmembrane region" description="Helical" evidence="2">
    <location>
        <begin position="1148"/>
        <end position="1168"/>
    </location>
</feature>
<evidence type="ECO:0000313" key="4">
    <source>
        <dbReference type="Proteomes" id="UP001165085"/>
    </source>
</evidence>
<dbReference type="GO" id="GO:0005227">
    <property type="term" value="F:calcium-activated cation channel activity"/>
    <property type="evidence" value="ECO:0007669"/>
    <property type="project" value="InterPro"/>
</dbReference>
<feature type="region of interest" description="Disordered" evidence="1">
    <location>
        <begin position="473"/>
        <end position="492"/>
    </location>
</feature>
<dbReference type="PANTHER" id="PTHR13018:SF135">
    <property type="entry name" value="CSC1_OSCA1-LIKE 7TM REGION DOMAIN-CONTAINING PROTEIN"/>
    <property type="match status" value="1"/>
</dbReference>
<organism evidence="3 4">
    <name type="scientific">Triparma strigata</name>
    <dbReference type="NCBI Taxonomy" id="1606541"/>
    <lineage>
        <taxon>Eukaryota</taxon>
        <taxon>Sar</taxon>
        <taxon>Stramenopiles</taxon>
        <taxon>Ochrophyta</taxon>
        <taxon>Bolidophyceae</taxon>
        <taxon>Parmales</taxon>
        <taxon>Triparmaceae</taxon>
        <taxon>Triparma</taxon>
    </lineage>
</organism>
<keyword evidence="4" id="KW-1185">Reference proteome</keyword>
<feature type="transmembrane region" description="Helical" evidence="2">
    <location>
        <begin position="402"/>
        <end position="422"/>
    </location>
</feature>
<evidence type="ECO:0000313" key="3">
    <source>
        <dbReference type="EMBL" id="GMH80575.1"/>
    </source>
</evidence>
<feature type="transmembrane region" description="Helical" evidence="2">
    <location>
        <begin position="318"/>
        <end position="335"/>
    </location>
</feature>
<protein>
    <submittedName>
        <fullName evidence="3">Uncharacterized protein</fullName>
    </submittedName>
</protein>
<reference evidence="4" key="1">
    <citation type="journal article" date="2023" name="Commun. Biol.">
        <title>Genome analysis of Parmales, the sister group of diatoms, reveals the evolutionary specialization of diatoms from phago-mixotrophs to photoautotrophs.</title>
        <authorList>
            <person name="Ban H."/>
            <person name="Sato S."/>
            <person name="Yoshikawa S."/>
            <person name="Yamada K."/>
            <person name="Nakamura Y."/>
            <person name="Ichinomiya M."/>
            <person name="Sato N."/>
            <person name="Blanc-Mathieu R."/>
            <person name="Endo H."/>
            <person name="Kuwata A."/>
            <person name="Ogata H."/>
        </authorList>
    </citation>
    <scope>NUCLEOTIDE SEQUENCE [LARGE SCALE GENOMIC DNA]</scope>
    <source>
        <strain evidence="4">NIES 3701</strain>
    </source>
</reference>
<dbReference type="OrthoDB" id="192629at2759"/>
<feature type="region of interest" description="Disordered" evidence="1">
    <location>
        <begin position="1"/>
        <end position="21"/>
    </location>
</feature>
<accession>A0A9W7B6M7</accession>